<protein>
    <submittedName>
        <fullName evidence="1">Uncharacterized protein</fullName>
    </submittedName>
</protein>
<proteinExistence type="predicted"/>
<reference evidence="1" key="1">
    <citation type="submission" date="2020-06" db="EMBL/GenBank/DDBJ databases">
        <title>Novel chitinolytic bacterium.</title>
        <authorList>
            <person name="Ungkulpasvich U."/>
            <person name="Kosugi A."/>
            <person name="Uke A."/>
        </authorList>
    </citation>
    <scope>NUCLEOTIDE SEQUENCE</scope>
    <source>
        <strain evidence="1">UUS1-1</strain>
    </source>
</reference>
<accession>A0A8J6HWM5</accession>
<name>A0A8J6HWM5_9FIRM</name>
<organism evidence="1 2">
    <name type="scientific">Capillibacterium thermochitinicola</name>
    <dbReference type="NCBI Taxonomy" id="2699427"/>
    <lineage>
        <taxon>Bacteria</taxon>
        <taxon>Bacillati</taxon>
        <taxon>Bacillota</taxon>
        <taxon>Capillibacterium</taxon>
    </lineage>
</organism>
<evidence type="ECO:0000313" key="2">
    <source>
        <dbReference type="Proteomes" id="UP000657177"/>
    </source>
</evidence>
<gene>
    <name evidence="1" type="ORF">G5B42_03600</name>
</gene>
<keyword evidence="2" id="KW-1185">Reference proteome</keyword>
<dbReference type="RefSeq" id="WP_181339082.1">
    <property type="nucleotide sequence ID" value="NZ_JAAKDE010000006.1"/>
</dbReference>
<evidence type="ECO:0000313" key="1">
    <source>
        <dbReference type="EMBL" id="MBA2132627.1"/>
    </source>
</evidence>
<dbReference type="Proteomes" id="UP000657177">
    <property type="component" value="Unassembled WGS sequence"/>
</dbReference>
<comment type="caution">
    <text evidence="1">The sequence shown here is derived from an EMBL/GenBank/DDBJ whole genome shotgun (WGS) entry which is preliminary data.</text>
</comment>
<sequence>MKRYTLRPDSFLARLLKFLPRCRLPLLITAVLLLFLFLSQLVYTGVSYLFPRVRVVDWGTIEHGQWVDVLVLRSEAVLTAPFSGEARLLVEEGSRVRAGEAVAELVSAEARSKLGADDRLALRTIAQHLYQLDREVAQIDKDLTFLAVHNKNSAEEKAREQFLAQRKTQILAMRNQLLRNAEKICANWRACYHLVVADQPGIFSTRLDGGEGFDLLEHAPPKAPTTRGLTGNRGFNPTVKEGEPWAKMINEYNQTLVCQLPKGVNLEPPEEAVLLVNGKRFKLSFLATDYTNRRWYFTEHTLAPEFLERRNFSAYLIYSSVTGLRVPTPALAYEENVGWTVTTAVKGDKRSTGVEVVDMNEQWAIVKGLPLGTAVYYR</sequence>
<dbReference type="AlphaFoldDB" id="A0A8J6HWM5"/>
<dbReference type="EMBL" id="JAAKDE010000006">
    <property type="protein sequence ID" value="MBA2132627.1"/>
    <property type="molecule type" value="Genomic_DNA"/>
</dbReference>